<dbReference type="NCBIfam" id="TIGR00060">
    <property type="entry name" value="L18_bact"/>
    <property type="match status" value="1"/>
</dbReference>
<comment type="caution">
    <text evidence="8">The sequence shown here is derived from an EMBL/GenBank/DDBJ whole genome shotgun (WGS) entry which is preliminary data.</text>
</comment>
<gene>
    <name evidence="7 8" type="primary">rplR</name>
    <name evidence="8" type="ORF">WAX78_24160</name>
</gene>
<evidence type="ECO:0000313" key="8">
    <source>
        <dbReference type="EMBL" id="MEI4832463.1"/>
    </source>
</evidence>
<organism evidence="8 9">
    <name type="scientific">Bacillus yunxiaonensis</name>
    <dbReference type="NCBI Taxonomy" id="3127665"/>
    <lineage>
        <taxon>Bacteria</taxon>
        <taxon>Bacillati</taxon>
        <taxon>Bacillota</taxon>
        <taxon>Bacilli</taxon>
        <taxon>Bacillales</taxon>
        <taxon>Bacillaceae</taxon>
        <taxon>Bacillus</taxon>
    </lineage>
</organism>
<evidence type="ECO:0000256" key="6">
    <source>
        <dbReference type="ARBA" id="ARBA00035197"/>
    </source>
</evidence>
<sequence>MITKPDKNAVRKKRHARVRAKLAGTAERPRLNVFRSNQHIYAQVIDDVNGVTLASASTLDKELTLNGTGNTDAATKVGELVAKRAVEKGVKEVVFDRGGYLYHGRVKALAEAAREAGLQF</sequence>
<dbReference type="Pfam" id="PF00861">
    <property type="entry name" value="Ribosomal_L18p"/>
    <property type="match status" value="1"/>
</dbReference>
<dbReference type="Gene3D" id="3.30.420.100">
    <property type="match status" value="1"/>
</dbReference>
<comment type="function">
    <text evidence="7">This is one of the proteins that bind and probably mediate the attachment of the 5S RNA into the large ribosomal subunit, where it forms part of the central protuberance.</text>
</comment>
<keyword evidence="3 7" id="KW-0694">RNA-binding</keyword>
<evidence type="ECO:0000256" key="5">
    <source>
        <dbReference type="ARBA" id="ARBA00023274"/>
    </source>
</evidence>
<protein>
    <recommendedName>
        <fullName evidence="6 7">Large ribosomal subunit protein uL18</fullName>
    </recommendedName>
</protein>
<dbReference type="SUPFAM" id="SSF53137">
    <property type="entry name" value="Translational machinery components"/>
    <property type="match status" value="1"/>
</dbReference>
<dbReference type="GO" id="GO:0005840">
    <property type="term" value="C:ribosome"/>
    <property type="evidence" value="ECO:0007669"/>
    <property type="project" value="UniProtKB-KW"/>
</dbReference>
<accession>A0ABU8G2P0</accession>
<dbReference type="InterPro" id="IPR057268">
    <property type="entry name" value="Ribosomal_L18"/>
</dbReference>
<dbReference type="InterPro" id="IPR004389">
    <property type="entry name" value="Ribosomal_uL18_bac-type"/>
</dbReference>
<dbReference type="HAMAP" id="MF_01337_B">
    <property type="entry name" value="Ribosomal_uL18_B"/>
    <property type="match status" value="1"/>
</dbReference>
<dbReference type="CDD" id="cd00432">
    <property type="entry name" value="Ribosomal_L18_L5e"/>
    <property type="match status" value="1"/>
</dbReference>
<dbReference type="InterPro" id="IPR005484">
    <property type="entry name" value="Ribosomal_uL18_bac/plant/anim"/>
</dbReference>
<dbReference type="RefSeq" id="WP_336484571.1">
    <property type="nucleotide sequence ID" value="NZ_JBAWSV010000014.1"/>
</dbReference>
<keyword evidence="4 7" id="KW-0689">Ribosomal protein</keyword>
<reference evidence="8 9" key="1">
    <citation type="submission" date="2024-01" db="EMBL/GenBank/DDBJ databases">
        <title>Seven novel Bacillus-like species.</title>
        <authorList>
            <person name="Liu G."/>
        </authorList>
    </citation>
    <scope>NUCLEOTIDE SEQUENCE [LARGE SCALE GENOMIC DNA]</scope>
    <source>
        <strain evidence="8 9">FJAT-53711</strain>
    </source>
</reference>
<dbReference type="EMBL" id="JBAWSV010000014">
    <property type="protein sequence ID" value="MEI4832463.1"/>
    <property type="molecule type" value="Genomic_DNA"/>
</dbReference>
<keyword evidence="2 7" id="KW-0699">rRNA-binding</keyword>
<dbReference type="PANTHER" id="PTHR12899:SF3">
    <property type="entry name" value="LARGE RIBOSOMAL SUBUNIT PROTEIN UL18M"/>
    <property type="match status" value="1"/>
</dbReference>
<comment type="subunit">
    <text evidence="7">Part of the 50S ribosomal subunit; part of the 5S rRNA/L5/L18/L25 subcomplex. Contacts the 5S and 23S rRNAs.</text>
</comment>
<evidence type="ECO:0000256" key="7">
    <source>
        <dbReference type="HAMAP-Rule" id="MF_01337"/>
    </source>
</evidence>
<evidence type="ECO:0000256" key="4">
    <source>
        <dbReference type="ARBA" id="ARBA00022980"/>
    </source>
</evidence>
<keyword evidence="9" id="KW-1185">Reference proteome</keyword>
<evidence type="ECO:0000256" key="1">
    <source>
        <dbReference type="ARBA" id="ARBA00007116"/>
    </source>
</evidence>
<dbReference type="PANTHER" id="PTHR12899">
    <property type="entry name" value="39S RIBOSOMAL PROTEIN L18, MITOCHONDRIAL"/>
    <property type="match status" value="1"/>
</dbReference>
<name>A0ABU8G2P0_9BACI</name>
<comment type="similarity">
    <text evidence="1 7">Belongs to the universal ribosomal protein uL18 family.</text>
</comment>
<dbReference type="Proteomes" id="UP001367922">
    <property type="component" value="Unassembled WGS sequence"/>
</dbReference>
<proteinExistence type="inferred from homology"/>
<evidence type="ECO:0000313" key="9">
    <source>
        <dbReference type="Proteomes" id="UP001367922"/>
    </source>
</evidence>
<evidence type="ECO:0000256" key="2">
    <source>
        <dbReference type="ARBA" id="ARBA00022730"/>
    </source>
</evidence>
<keyword evidence="5 7" id="KW-0687">Ribonucleoprotein</keyword>
<evidence type="ECO:0000256" key="3">
    <source>
        <dbReference type="ARBA" id="ARBA00022884"/>
    </source>
</evidence>